<dbReference type="AlphaFoldDB" id="A0A2G8RH48"/>
<dbReference type="SUPFAM" id="SSF55729">
    <property type="entry name" value="Acyl-CoA N-acyltransferases (Nat)"/>
    <property type="match status" value="1"/>
</dbReference>
<dbReference type="InterPro" id="IPR000182">
    <property type="entry name" value="GNAT_dom"/>
</dbReference>
<reference evidence="2 3" key="1">
    <citation type="submission" date="2013-09" db="EMBL/GenBank/DDBJ databases">
        <title>Genome sequencing of Phaeobacter antarcticus sp. nov. SM1211.</title>
        <authorList>
            <person name="Zhang X.-Y."/>
            <person name="Liu C."/>
            <person name="Chen X.-L."/>
            <person name="Xie B.-B."/>
            <person name="Qin Q.-L."/>
            <person name="Rong J.-C."/>
            <person name="Zhang Y.-Z."/>
        </authorList>
    </citation>
    <scope>NUCLEOTIDE SEQUENCE [LARGE SCALE GENOMIC DNA]</scope>
    <source>
        <strain evidence="2 3">SM1211</strain>
    </source>
</reference>
<dbReference type="Gene3D" id="3.40.630.30">
    <property type="match status" value="1"/>
</dbReference>
<dbReference type="CDD" id="cd04301">
    <property type="entry name" value="NAT_SF"/>
    <property type="match status" value="1"/>
</dbReference>
<dbReference type="Proteomes" id="UP000231259">
    <property type="component" value="Unassembled WGS sequence"/>
</dbReference>
<gene>
    <name evidence="2" type="ORF">P775_07520</name>
</gene>
<dbReference type="PANTHER" id="PTHR13355">
    <property type="entry name" value="GLUCOSAMINE 6-PHOSPHATE N-ACETYLTRANSFERASE"/>
    <property type="match status" value="1"/>
</dbReference>
<keyword evidence="3" id="KW-1185">Reference proteome</keyword>
<dbReference type="EMBL" id="AWWI01000054">
    <property type="protein sequence ID" value="PIL20813.1"/>
    <property type="molecule type" value="Genomic_DNA"/>
</dbReference>
<dbReference type="OrthoDB" id="9796171at2"/>
<dbReference type="PANTHER" id="PTHR13355:SF11">
    <property type="entry name" value="GLUCOSAMINE 6-PHOSPHATE N-ACETYLTRANSFERASE"/>
    <property type="match status" value="1"/>
</dbReference>
<proteinExistence type="predicted"/>
<comment type="caution">
    <text evidence="2">The sequence shown here is derived from an EMBL/GenBank/DDBJ whole genome shotgun (WGS) entry which is preliminary data.</text>
</comment>
<dbReference type="InterPro" id="IPR039143">
    <property type="entry name" value="GNPNAT1-like"/>
</dbReference>
<dbReference type="PROSITE" id="PS51186">
    <property type="entry name" value="GNAT"/>
    <property type="match status" value="1"/>
</dbReference>
<evidence type="ECO:0000259" key="1">
    <source>
        <dbReference type="PROSITE" id="PS51186"/>
    </source>
</evidence>
<dbReference type="GO" id="GO:0004343">
    <property type="term" value="F:glucosamine 6-phosphate N-acetyltransferase activity"/>
    <property type="evidence" value="ECO:0007669"/>
    <property type="project" value="TreeGrafter"/>
</dbReference>
<protein>
    <recommendedName>
        <fullName evidence="1">N-acetyltransferase domain-containing protein</fullName>
    </recommendedName>
</protein>
<dbReference type="Pfam" id="PF13673">
    <property type="entry name" value="Acetyltransf_10"/>
    <property type="match status" value="1"/>
</dbReference>
<feature type="domain" description="N-acetyltransferase" evidence="1">
    <location>
        <begin position="1"/>
        <end position="140"/>
    </location>
</feature>
<name>A0A2G8RH48_9RHOB</name>
<sequence length="140" mass="14974">MTLLIKETTDFDACRALRIAVFVQEQNIPLAEEFDAVDDTAQHLLALQDGTPIGTARVFAVDGTGWIGRICVLTTGRGLGVGAALVTRGITLLRAQTAVKEIALGAQTHAIPFYEKLGFAVSGPVYDDAGIPHREMRQPA</sequence>
<dbReference type="RefSeq" id="WP_099910330.1">
    <property type="nucleotide sequence ID" value="NZ_AWWI01000054.1"/>
</dbReference>
<dbReference type="InterPro" id="IPR016181">
    <property type="entry name" value="Acyl_CoA_acyltransferase"/>
</dbReference>
<evidence type="ECO:0000313" key="3">
    <source>
        <dbReference type="Proteomes" id="UP000231259"/>
    </source>
</evidence>
<organism evidence="2 3">
    <name type="scientific">Puniceibacterium antarcticum</name>
    <dbReference type="NCBI Taxonomy" id="1206336"/>
    <lineage>
        <taxon>Bacteria</taxon>
        <taxon>Pseudomonadati</taxon>
        <taxon>Pseudomonadota</taxon>
        <taxon>Alphaproteobacteria</taxon>
        <taxon>Rhodobacterales</taxon>
        <taxon>Paracoccaceae</taxon>
        <taxon>Puniceibacterium</taxon>
    </lineage>
</organism>
<accession>A0A2G8RH48</accession>
<evidence type="ECO:0000313" key="2">
    <source>
        <dbReference type="EMBL" id="PIL20813.1"/>
    </source>
</evidence>